<reference evidence="2" key="2">
    <citation type="submission" date="2023-10" db="EMBL/GenBank/DDBJ databases">
        <authorList>
            <person name="Choi B."/>
        </authorList>
    </citation>
    <scope>NUCLEOTIDE SEQUENCE</scope>
    <source>
        <strain evidence="2">UMB0763</strain>
    </source>
</reference>
<evidence type="ECO:0000256" key="1">
    <source>
        <dbReference type="SAM" id="Coils"/>
    </source>
</evidence>
<feature type="coiled-coil region" evidence="1">
    <location>
        <begin position="555"/>
        <end position="625"/>
    </location>
</feature>
<sequence>MHITSLFVSHLGPLKSMSFPEVPPTGVTIIHGDNEQGKSSIMQAVKMALTEKSSAKKGWVKALATAGLSEPIGIRLGLHLDGVDTVVEKNYLKQVRTQLSFPGSARASLSGDEAENELNQLLSSSVDTNLARELFIEQGTIDTQVDALSIPAVQQALGGTDNQPGTGESDLVEKVRNEAKEFLTTSGARKKFINDAVDTTNAAKERLAAVEKKISEMDATVASISRLRKTIEELNAALPALKEDLATWEERKEKLADLQGAVNEARAGAEVARRESDVLKQILERRKREIAEAEERKHDLAGEEKLQQELTSKAREIEKRIEEAEKRKTETLELAKAARATLRAAERRQERQRLVKEKEECGQVIEKALVLKEEIASKRATLSTTEVTTAVLRKLEKAEKDVEVARATREAAVATVTLHKDTSEVLTVRVDDDDIELDATDVPLLVASTRTIGYRGLVATITPAQGADKLNGDVDKAVSTLEQLLEDVGCDSVTAAREVHDRDTETKRDIEKLELRRDELLGTHTLEERTERVAEIERALDEFPPDEEFADATNVASAETEEVRLEELRENADEAQRSAEVAASEATALQGSTVLVDVKVQASVVEKAKADCERSSARVREAEEAQPLEELKKQAAAAASTAYEAEQFVTKKAAELAEEQPDLIDSRLQVARTKVESNINSCQEARLQLASKSSMIDGARGLAEERDAAEAEARETAEKSTRLVRRADVYARLLSVLEKHKKEAFDAYAAPLTQAINDLARVIFGPRVHFSLNEDLKLSQRIEDGIAIDVEQLSGGAKEQLTLIVRLALAEVAAKSGAQVPIFIDDFLGHSDQGRIDDMAALINMISARHQIFILTCFPSRFGGVANAHSYRIDELTG</sequence>
<dbReference type="PANTHER" id="PTHR41259">
    <property type="entry name" value="DOUBLE-STRAND BREAK REPAIR RAD50 ATPASE, PUTATIVE-RELATED"/>
    <property type="match status" value="1"/>
</dbReference>
<keyword evidence="1" id="KW-0175">Coiled coil</keyword>
<reference evidence="2" key="1">
    <citation type="submission" date="2017-12" db="EMBL/GenBank/DDBJ databases">
        <authorList>
            <person name="Thomas-White K."/>
            <person name="Wolfe A.J."/>
        </authorList>
    </citation>
    <scope>NUCLEOTIDE SEQUENCE</scope>
    <source>
        <strain evidence="2">UMB0763</strain>
    </source>
</reference>
<feature type="coiled-coil region" evidence="1">
    <location>
        <begin position="193"/>
        <end position="341"/>
    </location>
</feature>
<organism evidence="2 3">
    <name type="scientific">Corynebacterium pyruviciproducens</name>
    <dbReference type="NCBI Taxonomy" id="598660"/>
    <lineage>
        <taxon>Bacteria</taxon>
        <taxon>Bacillati</taxon>
        <taxon>Actinomycetota</taxon>
        <taxon>Actinomycetes</taxon>
        <taxon>Mycobacteriales</taxon>
        <taxon>Corynebacteriaceae</taxon>
        <taxon>Corynebacterium</taxon>
    </lineage>
</organism>
<accession>A0AAF1BV66</accession>
<name>A0AAF1BV66_9CORY</name>
<proteinExistence type="predicted"/>
<dbReference type="Gene3D" id="3.40.50.300">
    <property type="entry name" value="P-loop containing nucleotide triphosphate hydrolases"/>
    <property type="match status" value="2"/>
</dbReference>
<evidence type="ECO:0000313" key="3">
    <source>
        <dbReference type="Proteomes" id="UP000234560"/>
    </source>
</evidence>
<dbReference type="InterPro" id="IPR027417">
    <property type="entry name" value="P-loop_NTPase"/>
</dbReference>
<dbReference type="PANTHER" id="PTHR41259:SF1">
    <property type="entry name" value="DOUBLE-STRAND BREAK REPAIR RAD50 ATPASE, PUTATIVE-RELATED"/>
    <property type="match status" value="1"/>
</dbReference>
<gene>
    <name evidence="2" type="ORF">CYJ47_07795</name>
</gene>
<dbReference type="RefSeq" id="WP_101678079.1">
    <property type="nucleotide sequence ID" value="NZ_CP136958.1"/>
</dbReference>
<dbReference type="KEGG" id="cpyr:CYJ47_07795"/>
<dbReference type="AlphaFoldDB" id="A0AAF1BV66"/>
<dbReference type="Proteomes" id="UP000234560">
    <property type="component" value="Chromosome"/>
</dbReference>
<protein>
    <submittedName>
        <fullName evidence="2">SMC family ATPase</fullName>
    </submittedName>
</protein>
<dbReference type="SUPFAM" id="SSF52540">
    <property type="entry name" value="P-loop containing nucleoside triphosphate hydrolases"/>
    <property type="match status" value="1"/>
</dbReference>
<dbReference type="EMBL" id="CP136958">
    <property type="protein sequence ID" value="WOT01192.1"/>
    <property type="molecule type" value="Genomic_DNA"/>
</dbReference>
<evidence type="ECO:0000313" key="2">
    <source>
        <dbReference type="EMBL" id="WOT01192.1"/>
    </source>
</evidence>